<evidence type="ECO:0000256" key="5">
    <source>
        <dbReference type="ARBA" id="ARBA00023145"/>
    </source>
</evidence>
<feature type="signal peptide" evidence="7">
    <location>
        <begin position="1"/>
        <end position="18"/>
    </location>
</feature>
<keyword evidence="4" id="KW-0788">Thiol protease</keyword>
<evidence type="ECO:0000313" key="10">
    <source>
        <dbReference type="EMBL" id="KAF7268186.1"/>
    </source>
</evidence>
<keyword evidence="3" id="KW-0378">Hydrolase</keyword>
<evidence type="ECO:0000256" key="4">
    <source>
        <dbReference type="ARBA" id="ARBA00022807"/>
    </source>
</evidence>
<dbReference type="PROSITE" id="PS00639">
    <property type="entry name" value="THIOL_PROTEASE_HIS"/>
    <property type="match status" value="1"/>
</dbReference>
<dbReference type="CDD" id="cd02248">
    <property type="entry name" value="Peptidase_C1A"/>
    <property type="match status" value="1"/>
</dbReference>
<accession>A0A834M4Z9</accession>
<keyword evidence="2" id="KW-0645">Protease</keyword>
<dbReference type="OrthoDB" id="10253408at2759"/>
<sequence>MKCLLIVVALVLAVSASSELSVAGRWSEFKLKHIKSYQDKVEETKRFAIFQNNLKKIEEHNARYETGEETYQMGITKFADMTSEEFGAMLRASYKRKPGTRAVYQAPADADIPASFDWRPKGVLNAVKDQGSCGSCWAFGSIAVVESALAIKTGNLLSLSEQQLVDCARGGIYFSEGCDGGYFQDALDYVSKNGVDSEAAYPYKGVDQACRPSGNPAGKIANWTDITPNNENDLANLVVTVGPIGVSLYAEPIQFYYKGIYTGYCIDSVEFVDHAVTAVGYGSEDGVDYWIIRNSWGDDWGEDGHFRIQRGVNKCAIANEAAYVIV</sequence>
<dbReference type="GO" id="GO:0006508">
    <property type="term" value="P:proteolysis"/>
    <property type="evidence" value="ECO:0007669"/>
    <property type="project" value="UniProtKB-KW"/>
</dbReference>
<name>A0A834M4Z9_RHYFE</name>
<feature type="domain" description="Cathepsin propeptide inhibitor" evidence="9">
    <location>
        <begin position="26"/>
        <end position="86"/>
    </location>
</feature>
<dbReference type="PRINTS" id="PR00705">
    <property type="entry name" value="PAPAIN"/>
</dbReference>
<dbReference type="InterPro" id="IPR013201">
    <property type="entry name" value="Prot_inhib_I29"/>
</dbReference>
<dbReference type="InterPro" id="IPR039417">
    <property type="entry name" value="Peptidase_C1A_papain-like"/>
</dbReference>
<dbReference type="SUPFAM" id="SSF54001">
    <property type="entry name" value="Cysteine proteinases"/>
    <property type="match status" value="1"/>
</dbReference>
<dbReference type="PANTHER" id="PTHR12411">
    <property type="entry name" value="CYSTEINE PROTEASE FAMILY C1-RELATED"/>
    <property type="match status" value="1"/>
</dbReference>
<dbReference type="EMBL" id="JAACXV010014339">
    <property type="protein sequence ID" value="KAF7268186.1"/>
    <property type="molecule type" value="Genomic_DNA"/>
</dbReference>
<protein>
    <submittedName>
        <fullName evidence="10">Uncharacterized protein</fullName>
    </submittedName>
</protein>
<dbReference type="PROSITE" id="PS00139">
    <property type="entry name" value="THIOL_PROTEASE_CYS"/>
    <property type="match status" value="1"/>
</dbReference>
<dbReference type="Pfam" id="PF08246">
    <property type="entry name" value="Inhibitor_I29"/>
    <property type="match status" value="1"/>
</dbReference>
<dbReference type="InterPro" id="IPR000668">
    <property type="entry name" value="Peptidase_C1A_C"/>
</dbReference>
<reference evidence="10" key="1">
    <citation type="submission" date="2020-08" db="EMBL/GenBank/DDBJ databases">
        <title>Genome sequencing and assembly of the red palm weevil Rhynchophorus ferrugineus.</title>
        <authorList>
            <person name="Dias G.B."/>
            <person name="Bergman C.M."/>
            <person name="Manee M."/>
        </authorList>
    </citation>
    <scope>NUCLEOTIDE SEQUENCE</scope>
    <source>
        <strain evidence="10">AA-2017</strain>
        <tissue evidence="10">Whole larva</tissue>
    </source>
</reference>
<dbReference type="InterPro" id="IPR025660">
    <property type="entry name" value="Pept_his_AS"/>
</dbReference>
<evidence type="ECO:0000256" key="1">
    <source>
        <dbReference type="ARBA" id="ARBA00008455"/>
    </source>
</evidence>
<dbReference type="FunFam" id="3.90.70.10:FF:000006">
    <property type="entry name" value="Cathepsin S"/>
    <property type="match status" value="1"/>
</dbReference>
<evidence type="ECO:0000313" key="11">
    <source>
        <dbReference type="Proteomes" id="UP000625711"/>
    </source>
</evidence>
<evidence type="ECO:0000259" key="8">
    <source>
        <dbReference type="SMART" id="SM00645"/>
    </source>
</evidence>
<evidence type="ECO:0000256" key="7">
    <source>
        <dbReference type="SAM" id="SignalP"/>
    </source>
</evidence>
<keyword evidence="6" id="KW-1015">Disulfide bond</keyword>
<evidence type="ECO:0000256" key="3">
    <source>
        <dbReference type="ARBA" id="ARBA00022801"/>
    </source>
</evidence>
<dbReference type="InterPro" id="IPR000169">
    <property type="entry name" value="Pept_cys_AS"/>
</dbReference>
<dbReference type="InterPro" id="IPR013128">
    <property type="entry name" value="Peptidase_C1A"/>
</dbReference>
<dbReference type="InterPro" id="IPR038765">
    <property type="entry name" value="Papain-like_cys_pep_sf"/>
</dbReference>
<evidence type="ECO:0000256" key="6">
    <source>
        <dbReference type="ARBA" id="ARBA00023157"/>
    </source>
</evidence>
<dbReference type="SMART" id="SM00848">
    <property type="entry name" value="Inhibitor_I29"/>
    <property type="match status" value="1"/>
</dbReference>
<gene>
    <name evidence="10" type="ORF">GWI33_018648</name>
</gene>
<dbReference type="AlphaFoldDB" id="A0A834M4Z9"/>
<dbReference type="Pfam" id="PF00112">
    <property type="entry name" value="Peptidase_C1"/>
    <property type="match status" value="1"/>
</dbReference>
<proteinExistence type="inferred from homology"/>
<keyword evidence="11" id="KW-1185">Reference proteome</keyword>
<dbReference type="Proteomes" id="UP000625711">
    <property type="component" value="Unassembled WGS sequence"/>
</dbReference>
<feature type="domain" description="Peptidase C1A papain C-terminal" evidence="8">
    <location>
        <begin position="112"/>
        <end position="325"/>
    </location>
</feature>
<evidence type="ECO:0000259" key="9">
    <source>
        <dbReference type="SMART" id="SM00848"/>
    </source>
</evidence>
<dbReference type="SMART" id="SM00645">
    <property type="entry name" value="Pept_C1"/>
    <property type="match status" value="1"/>
</dbReference>
<keyword evidence="5" id="KW-0865">Zymogen</keyword>
<dbReference type="Gene3D" id="3.90.70.10">
    <property type="entry name" value="Cysteine proteinases"/>
    <property type="match status" value="1"/>
</dbReference>
<keyword evidence="7" id="KW-0732">Signal</keyword>
<feature type="chain" id="PRO_5032947911" evidence="7">
    <location>
        <begin position="19"/>
        <end position="326"/>
    </location>
</feature>
<evidence type="ECO:0000256" key="2">
    <source>
        <dbReference type="ARBA" id="ARBA00022670"/>
    </source>
</evidence>
<dbReference type="GO" id="GO:0008234">
    <property type="term" value="F:cysteine-type peptidase activity"/>
    <property type="evidence" value="ECO:0007669"/>
    <property type="project" value="UniProtKB-KW"/>
</dbReference>
<comment type="caution">
    <text evidence="10">The sequence shown here is derived from an EMBL/GenBank/DDBJ whole genome shotgun (WGS) entry which is preliminary data.</text>
</comment>
<organism evidence="10 11">
    <name type="scientific">Rhynchophorus ferrugineus</name>
    <name type="common">Red palm weevil</name>
    <name type="synonym">Curculio ferrugineus</name>
    <dbReference type="NCBI Taxonomy" id="354439"/>
    <lineage>
        <taxon>Eukaryota</taxon>
        <taxon>Metazoa</taxon>
        <taxon>Ecdysozoa</taxon>
        <taxon>Arthropoda</taxon>
        <taxon>Hexapoda</taxon>
        <taxon>Insecta</taxon>
        <taxon>Pterygota</taxon>
        <taxon>Neoptera</taxon>
        <taxon>Endopterygota</taxon>
        <taxon>Coleoptera</taxon>
        <taxon>Polyphaga</taxon>
        <taxon>Cucujiformia</taxon>
        <taxon>Curculionidae</taxon>
        <taxon>Dryophthorinae</taxon>
        <taxon>Rhynchophorus</taxon>
    </lineage>
</organism>
<comment type="similarity">
    <text evidence="1">Belongs to the peptidase C1 family.</text>
</comment>